<gene>
    <name evidence="1" type="ORF">KBO27_10635</name>
</gene>
<organism evidence="1 2">
    <name type="scientific">Saccharopolyspora endophytica</name>
    <dbReference type="NCBI Taxonomy" id="543886"/>
    <lineage>
        <taxon>Bacteria</taxon>
        <taxon>Bacillati</taxon>
        <taxon>Actinomycetota</taxon>
        <taxon>Actinomycetes</taxon>
        <taxon>Pseudonocardiales</taxon>
        <taxon>Pseudonocardiaceae</taxon>
        <taxon>Saccharopolyspora</taxon>
    </lineage>
</organism>
<protein>
    <submittedName>
        <fullName evidence="1">Uncharacterized protein</fullName>
    </submittedName>
</protein>
<proteinExistence type="predicted"/>
<evidence type="ECO:0000313" key="2">
    <source>
        <dbReference type="Proteomes" id="UP000674084"/>
    </source>
</evidence>
<keyword evidence="2" id="KW-1185">Reference proteome</keyword>
<accession>A0ABS5DDQ3</accession>
<sequence>MKLSKVSGCENDNCPAVYVSDAGTAVVQGFPVHSADGLDLGKGEAAVEIPPEIVLASVEALQGVKK</sequence>
<reference evidence="1 2" key="1">
    <citation type="submission" date="2021-04" db="EMBL/GenBank/DDBJ databases">
        <title>Whole-genome sequencing of Saccharopolyspora endophytica KCTC 19397.</title>
        <authorList>
            <person name="Ay H."/>
            <person name="Saygin H."/>
            <person name="Sahin N."/>
        </authorList>
    </citation>
    <scope>NUCLEOTIDE SEQUENCE [LARGE SCALE GENOMIC DNA]</scope>
    <source>
        <strain evidence="1 2">KCTC 19397</strain>
    </source>
</reference>
<evidence type="ECO:0000313" key="1">
    <source>
        <dbReference type="EMBL" id="MBQ0924401.1"/>
    </source>
</evidence>
<dbReference type="RefSeq" id="WP_210969767.1">
    <property type="nucleotide sequence ID" value="NZ_JAGPXE010000003.1"/>
</dbReference>
<dbReference type="Proteomes" id="UP000674084">
    <property type="component" value="Unassembled WGS sequence"/>
</dbReference>
<dbReference type="EMBL" id="JAGPXE010000003">
    <property type="protein sequence ID" value="MBQ0924401.1"/>
    <property type="molecule type" value="Genomic_DNA"/>
</dbReference>
<name>A0ABS5DDQ3_9PSEU</name>
<comment type="caution">
    <text evidence="1">The sequence shown here is derived from an EMBL/GenBank/DDBJ whole genome shotgun (WGS) entry which is preliminary data.</text>
</comment>